<feature type="transmembrane region" description="Helical" evidence="1">
    <location>
        <begin position="99"/>
        <end position="121"/>
    </location>
</feature>
<feature type="transmembrane region" description="Helical" evidence="1">
    <location>
        <begin position="186"/>
        <end position="207"/>
    </location>
</feature>
<keyword evidence="1" id="KW-0472">Membrane</keyword>
<evidence type="ECO:0000313" key="2">
    <source>
        <dbReference type="EMBL" id="MFK2854868.1"/>
    </source>
</evidence>
<feature type="transmembrane region" description="Helical" evidence="1">
    <location>
        <begin position="151"/>
        <end position="174"/>
    </location>
</feature>
<reference evidence="2 3" key="1">
    <citation type="submission" date="2020-10" db="EMBL/GenBank/DDBJ databases">
        <title>Phylogeny of dyella-like bacteria.</title>
        <authorList>
            <person name="Fu J."/>
        </authorList>
    </citation>
    <scope>NUCLEOTIDE SEQUENCE [LARGE SCALE GENOMIC DNA]</scope>
    <source>
        <strain evidence="2 3">DHG40</strain>
    </source>
</reference>
<feature type="transmembrane region" description="Helical" evidence="1">
    <location>
        <begin position="72"/>
        <end position="93"/>
    </location>
</feature>
<name>A0ABW8II72_9GAMM</name>
<organism evidence="2 3">
    <name type="scientific">Dyella humi</name>
    <dbReference type="NCBI Taxonomy" id="1770547"/>
    <lineage>
        <taxon>Bacteria</taxon>
        <taxon>Pseudomonadati</taxon>
        <taxon>Pseudomonadota</taxon>
        <taxon>Gammaproteobacteria</taxon>
        <taxon>Lysobacterales</taxon>
        <taxon>Rhodanobacteraceae</taxon>
        <taxon>Dyella</taxon>
    </lineage>
</organism>
<dbReference type="Proteomes" id="UP001620409">
    <property type="component" value="Unassembled WGS sequence"/>
</dbReference>
<accession>A0ABW8II72</accession>
<evidence type="ECO:0000256" key="1">
    <source>
        <dbReference type="SAM" id="Phobius"/>
    </source>
</evidence>
<gene>
    <name evidence="2" type="ORF">ISP18_09730</name>
</gene>
<evidence type="ECO:0000313" key="3">
    <source>
        <dbReference type="Proteomes" id="UP001620409"/>
    </source>
</evidence>
<feature type="transmembrane region" description="Helical" evidence="1">
    <location>
        <begin position="128"/>
        <end position="145"/>
    </location>
</feature>
<dbReference type="EMBL" id="JADIKI010000022">
    <property type="protein sequence ID" value="MFK2854868.1"/>
    <property type="molecule type" value="Genomic_DNA"/>
</dbReference>
<sequence length="241" mass="26572">MKAYYPRTQIIRWMIKTFNVLTSSSASYSMRVGVDKYDNGDIDLKARIRVKSQPKDDAGLPAARKTGRGVSLFFFVGFIMASLATVVIYYFFGDERRDGMEFACYILPSIAGICGGIGLFYKDIERSMFWASGFALVVSFAIYIADHTDSFLTTWACVAAVVLLMAMTLFFMVIRRPSVGVSKAVRGFEVALSVCLLMVSGIAVFYFSKNAIYLHGCVGSKSVPCSAIYGHHEAPDAHKNG</sequence>
<keyword evidence="1" id="KW-1133">Transmembrane helix</keyword>
<keyword evidence="1" id="KW-0812">Transmembrane</keyword>
<comment type="caution">
    <text evidence="2">The sequence shown here is derived from an EMBL/GenBank/DDBJ whole genome shotgun (WGS) entry which is preliminary data.</text>
</comment>
<proteinExistence type="predicted"/>
<protein>
    <submittedName>
        <fullName evidence="2">Uncharacterized protein</fullName>
    </submittedName>
</protein>
<dbReference type="RefSeq" id="WP_380010165.1">
    <property type="nucleotide sequence ID" value="NZ_JADIKI010000022.1"/>
</dbReference>
<keyword evidence="3" id="KW-1185">Reference proteome</keyword>